<dbReference type="AlphaFoldDB" id="A0A2S7U5D3"/>
<accession>A0A2S7U5D3</accession>
<evidence type="ECO:0000313" key="2">
    <source>
        <dbReference type="Proteomes" id="UP000239907"/>
    </source>
</evidence>
<protein>
    <submittedName>
        <fullName evidence="1">Uncharacterized protein</fullName>
    </submittedName>
</protein>
<sequence length="97" mass="10604">MLIIADDIPSKATCAPGTGEATARVMAERERINTRKFFISKIMPRMFGDKVQQETTGAGGGAIKTETKAIELTPELKAELHKINEISMNMVKPEGIE</sequence>
<reference evidence="1 2" key="1">
    <citation type="submission" date="2016-12" db="EMBL/GenBank/DDBJ databases">
        <title>Study of bacterial adaptation to deep sea.</title>
        <authorList>
            <person name="Song J."/>
            <person name="Yoshizawa S."/>
            <person name="Kogure K."/>
        </authorList>
    </citation>
    <scope>NUCLEOTIDE SEQUENCE [LARGE SCALE GENOMIC DNA]</scope>
    <source>
        <strain evidence="1 2">SAORIC-165</strain>
    </source>
</reference>
<dbReference type="EMBL" id="MQWA01000001">
    <property type="protein sequence ID" value="PQJ29651.1"/>
    <property type="molecule type" value="Genomic_DNA"/>
</dbReference>
<proteinExistence type="predicted"/>
<comment type="caution">
    <text evidence="1">The sequence shown here is derived from an EMBL/GenBank/DDBJ whole genome shotgun (WGS) entry which is preliminary data.</text>
</comment>
<name>A0A2S7U5D3_9BACT</name>
<dbReference type="Proteomes" id="UP000239907">
    <property type="component" value="Unassembled WGS sequence"/>
</dbReference>
<evidence type="ECO:0000313" key="1">
    <source>
        <dbReference type="EMBL" id="PQJ29651.1"/>
    </source>
</evidence>
<keyword evidence="2" id="KW-1185">Reference proteome</keyword>
<gene>
    <name evidence="1" type="ORF">BSZ32_14905</name>
</gene>
<organism evidence="1 2">
    <name type="scientific">Rubritalea profundi</name>
    <dbReference type="NCBI Taxonomy" id="1658618"/>
    <lineage>
        <taxon>Bacteria</taxon>
        <taxon>Pseudomonadati</taxon>
        <taxon>Verrucomicrobiota</taxon>
        <taxon>Verrucomicrobiia</taxon>
        <taxon>Verrucomicrobiales</taxon>
        <taxon>Rubritaleaceae</taxon>
        <taxon>Rubritalea</taxon>
    </lineage>
</organism>